<proteinExistence type="predicted"/>
<dbReference type="KEGG" id="hwc:Hqrw_4109"/>
<evidence type="ECO:0000256" key="1">
    <source>
        <dbReference type="SAM" id="MobiDB-lite"/>
    </source>
</evidence>
<dbReference type="HOGENOM" id="CLU_194229_1_0_2"/>
<accession>G0LFR9</accession>
<gene>
    <name evidence="2" type="ordered locus">Hqrw_4109</name>
</gene>
<dbReference type="Pfam" id="PF24433">
    <property type="entry name" value="DUF7556"/>
    <property type="match status" value="1"/>
</dbReference>
<dbReference type="Proteomes" id="UP000007954">
    <property type="component" value="Chromosome"/>
</dbReference>
<dbReference type="GeneID" id="55371947"/>
<protein>
    <submittedName>
        <fullName evidence="2">Uncharacterized protein</fullName>
    </submittedName>
</protein>
<dbReference type="OrthoDB" id="262340at2157"/>
<reference evidence="2 3" key="1">
    <citation type="journal article" date="2011" name="PLoS ONE">
        <title>Haloquadratum walsbyi: limited diversity in a global pond.</title>
        <authorList>
            <person name="Dyall-Smith M."/>
            <person name="Pfeiffer F."/>
            <person name="Klee K."/>
            <person name="Palm P."/>
            <person name="Gross K."/>
            <person name="Schuster S.C."/>
            <person name="Rampp M."/>
            <person name="Oesterhelt D."/>
        </authorList>
    </citation>
    <scope>NUCLEOTIDE SEQUENCE [LARGE SCALE GENOMIC DNA]</scope>
    <source>
        <strain evidence="3">DSM 16854 / JCM 12705 / C23</strain>
    </source>
</reference>
<organism evidence="2 3">
    <name type="scientific">Haloquadratum walsbyi (strain DSM 16854 / JCM 12705 / C23)</name>
    <dbReference type="NCBI Taxonomy" id="768065"/>
    <lineage>
        <taxon>Archaea</taxon>
        <taxon>Methanobacteriati</taxon>
        <taxon>Methanobacteriota</taxon>
        <taxon>Stenosarchaea group</taxon>
        <taxon>Halobacteria</taxon>
        <taxon>Halobacteriales</taxon>
        <taxon>Haloferacaceae</taxon>
        <taxon>Haloquadratum</taxon>
    </lineage>
</organism>
<name>G0LFR9_HALWC</name>
<feature type="compositionally biased region" description="Polar residues" evidence="1">
    <location>
        <begin position="1"/>
        <end position="11"/>
    </location>
</feature>
<evidence type="ECO:0000313" key="2">
    <source>
        <dbReference type="EMBL" id="CCC41832.1"/>
    </source>
</evidence>
<dbReference type="EMBL" id="FR746099">
    <property type="protein sequence ID" value="CCC41832.1"/>
    <property type="molecule type" value="Genomic_DNA"/>
</dbReference>
<dbReference type="RefSeq" id="WP_014557104.1">
    <property type="nucleotide sequence ID" value="NC_017459.1"/>
</dbReference>
<dbReference type="InterPro" id="IPR055978">
    <property type="entry name" value="DUF7556"/>
</dbReference>
<sequence length="55" mass="6008">MTPDVTTQSDASRAEVMSSVDATPTQSEFVIADVTCDDAWLSMRTTEAPLLEEWA</sequence>
<feature type="region of interest" description="Disordered" evidence="1">
    <location>
        <begin position="1"/>
        <end position="21"/>
    </location>
</feature>
<dbReference type="AlphaFoldDB" id="G0LFR9"/>
<evidence type="ECO:0000313" key="3">
    <source>
        <dbReference type="Proteomes" id="UP000007954"/>
    </source>
</evidence>